<dbReference type="KEGG" id="ddl:Desdi_3125"/>
<dbReference type="EMBL" id="CP003344">
    <property type="protein sequence ID" value="AGA70526.1"/>
    <property type="molecule type" value="Genomic_DNA"/>
</dbReference>
<gene>
    <name evidence="1" type="ordered locus">Desdi_3125</name>
</gene>
<evidence type="ECO:0000313" key="2">
    <source>
        <dbReference type="Proteomes" id="UP000010797"/>
    </source>
</evidence>
<proteinExistence type="predicted"/>
<protein>
    <submittedName>
        <fullName evidence="1">Uncharacterized protein</fullName>
    </submittedName>
</protein>
<evidence type="ECO:0000313" key="1">
    <source>
        <dbReference type="EMBL" id="AGA70526.1"/>
    </source>
</evidence>
<dbReference type="HOGENOM" id="CLU_2971973_0_0_9"/>
<name>L0FD18_DESDL</name>
<dbReference type="Proteomes" id="UP000010797">
    <property type="component" value="Chromosome"/>
</dbReference>
<accession>L0FD18</accession>
<keyword evidence="2" id="KW-1185">Reference proteome</keyword>
<sequence length="58" mass="6218">MLSTLLIIIGIAIYGSLAVGVVSYNTHYNLKSGAVPNKAIIASKIRTQPEYSHSICAR</sequence>
<dbReference type="STRING" id="871963.Desdi_3125"/>
<organism evidence="1 2">
    <name type="scientific">Desulfitobacterium dichloroeliminans (strain LMG P-21439 / DCA1)</name>
    <dbReference type="NCBI Taxonomy" id="871963"/>
    <lineage>
        <taxon>Bacteria</taxon>
        <taxon>Bacillati</taxon>
        <taxon>Bacillota</taxon>
        <taxon>Clostridia</taxon>
        <taxon>Eubacteriales</taxon>
        <taxon>Desulfitobacteriaceae</taxon>
        <taxon>Desulfitobacterium</taxon>
    </lineage>
</organism>
<dbReference type="AlphaFoldDB" id="L0FD18"/>
<reference evidence="2" key="1">
    <citation type="submission" date="2012-02" db="EMBL/GenBank/DDBJ databases">
        <title>Complete sequence of Desulfitobacterium dichloroeliminans LMG P-21439.</title>
        <authorList>
            <person name="Lucas S."/>
            <person name="Han J."/>
            <person name="Lapidus A."/>
            <person name="Cheng J.-F."/>
            <person name="Goodwin L."/>
            <person name="Pitluck S."/>
            <person name="Peters L."/>
            <person name="Ovchinnikova G."/>
            <person name="Teshima H."/>
            <person name="Detter J.C."/>
            <person name="Han C."/>
            <person name="Tapia R."/>
            <person name="Land M."/>
            <person name="Hauser L."/>
            <person name="Kyrpides N."/>
            <person name="Ivanova N."/>
            <person name="Pagani I."/>
            <person name="Kruse T."/>
            <person name="de Vos W.M."/>
            <person name="Boon N."/>
            <person name="Smidt H."/>
            <person name="Woyke T."/>
        </authorList>
    </citation>
    <scope>NUCLEOTIDE SEQUENCE [LARGE SCALE GENOMIC DNA]</scope>
    <source>
        <strain evidence="2">LMG P-21439 / DCA1</strain>
    </source>
</reference>